<reference evidence="2" key="1">
    <citation type="submission" date="2014-11" db="EMBL/GenBank/DDBJ databases">
        <authorList>
            <person name="Amaro Gonzalez C."/>
        </authorList>
    </citation>
    <scope>NUCLEOTIDE SEQUENCE</scope>
</reference>
<organism evidence="2">
    <name type="scientific">Anguilla anguilla</name>
    <name type="common">European freshwater eel</name>
    <name type="synonym">Muraena anguilla</name>
    <dbReference type="NCBI Taxonomy" id="7936"/>
    <lineage>
        <taxon>Eukaryota</taxon>
        <taxon>Metazoa</taxon>
        <taxon>Chordata</taxon>
        <taxon>Craniata</taxon>
        <taxon>Vertebrata</taxon>
        <taxon>Euteleostomi</taxon>
        <taxon>Actinopterygii</taxon>
        <taxon>Neopterygii</taxon>
        <taxon>Teleostei</taxon>
        <taxon>Anguilliformes</taxon>
        <taxon>Anguillidae</taxon>
        <taxon>Anguilla</taxon>
    </lineage>
</organism>
<evidence type="ECO:0000313" key="2">
    <source>
        <dbReference type="EMBL" id="JAH19319.1"/>
    </source>
</evidence>
<sequence length="22" mass="2480">MILKPKVCRDSSSCLTPCQKKN</sequence>
<reference evidence="2" key="2">
    <citation type="journal article" date="2015" name="Fish Shellfish Immunol.">
        <title>Early steps in the European eel (Anguilla anguilla)-Vibrio vulnificus interaction in the gills: Role of the RtxA13 toxin.</title>
        <authorList>
            <person name="Callol A."/>
            <person name="Pajuelo D."/>
            <person name="Ebbesson L."/>
            <person name="Teles M."/>
            <person name="MacKenzie S."/>
            <person name="Amaro C."/>
        </authorList>
    </citation>
    <scope>NUCLEOTIDE SEQUENCE</scope>
</reference>
<evidence type="ECO:0000256" key="1">
    <source>
        <dbReference type="SAM" id="MobiDB-lite"/>
    </source>
</evidence>
<protein>
    <submittedName>
        <fullName evidence="2">Uncharacterized protein</fullName>
    </submittedName>
</protein>
<dbReference type="EMBL" id="GBXM01089258">
    <property type="protein sequence ID" value="JAH19319.1"/>
    <property type="molecule type" value="Transcribed_RNA"/>
</dbReference>
<proteinExistence type="predicted"/>
<name>A0A0E9QR69_ANGAN</name>
<feature type="region of interest" description="Disordered" evidence="1">
    <location>
        <begin position="1"/>
        <end position="22"/>
    </location>
</feature>
<accession>A0A0E9QR69</accession>
<dbReference type="AlphaFoldDB" id="A0A0E9QR69"/>